<evidence type="ECO:0000256" key="4">
    <source>
        <dbReference type="ARBA" id="ARBA00023014"/>
    </source>
</evidence>
<keyword evidence="2" id="KW-0479">Metal-binding</keyword>
<dbReference type="NCBIfam" id="NF045702">
    <property type="entry name" value="rSAM_GDGT_ether"/>
    <property type="match status" value="1"/>
</dbReference>
<dbReference type="Proteomes" id="UP000000391">
    <property type="component" value="Chromosome"/>
</dbReference>
<protein>
    <submittedName>
        <fullName evidence="6">Radical SAM domain protein</fullName>
    </submittedName>
</protein>
<evidence type="ECO:0000256" key="3">
    <source>
        <dbReference type="ARBA" id="ARBA00023004"/>
    </source>
</evidence>
<dbReference type="Gene3D" id="3.20.20.70">
    <property type="entry name" value="Aldolase class I"/>
    <property type="match status" value="1"/>
</dbReference>
<dbReference type="OrthoDB" id="49555at2157"/>
<dbReference type="AlphaFoldDB" id="D7EAI9"/>
<keyword evidence="3" id="KW-0408">Iron</keyword>
<dbReference type="InterPro" id="IPR034471">
    <property type="entry name" value="GDGT/MA_synthase"/>
</dbReference>
<dbReference type="SFLD" id="SFLDG01100">
    <property type="entry name" value="methyltransferase_(Class_D)"/>
    <property type="match status" value="1"/>
</dbReference>
<dbReference type="PROSITE" id="PS51918">
    <property type="entry name" value="RADICAL_SAM"/>
    <property type="match status" value="1"/>
</dbReference>
<dbReference type="InterPro" id="IPR013785">
    <property type="entry name" value="Aldolase_TIM"/>
</dbReference>
<keyword evidence="4" id="KW-0411">Iron-sulfur</keyword>
<reference evidence="6 7" key="1">
    <citation type="submission" date="2010-06" db="EMBL/GenBank/DDBJ databases">
        <title>Complete sequence chromosome of Methanohalobium evestigatum Z-7303.</title>
        <authorList>
            <consortium name="US DOE Joint Genome Institute"/>
            <person name="Lucas S."/>
            <person name="Copeland A."/>
            <person name="Lapidus A."/>
            <person name="Cheng J.-F."/>
            <person name="Bruce D."/>
            <person name="Goodwin L."/>
            <person name="Pitluck S."/>
            <person name="Saunders E."/>
            <person name="Detter J.C."/>
            <person name="Han C."/>
            <person name="Tapia R."/>
            <person name="Land M."/>
            <person name="Hauser L."/>
            <person name="Kyrpides N."/>
            <person name="Mikhailova N."/>
            <person name="Sieprawska-Lupa M."/>
            <person name="Whitman W.B."/>
            <person name="Anderson I."/>
            <person name="Woyke T."/>
        </authorList>
    </citation>
    <scope>NUCLEOTIDE SEQUENCE [LARGE SCALE GENOMIC DNA]</scope>
    <source>
        <strain evidence="7">ATCC BAA-1072 / DSM 3721 / NBRC 107634 / OCM 161 / Z-7303</strain>
    </source>
</reference>
<gene>
    <name evidence="6" type="ordered locus">Metev_2162</name>
</gene>
<dbReference type="SUPFAM" id="SSF102114">
    <property type="entry name" value="Radical SAM enzymes"/>
    <property type="match status" value="1"/>
</dbReference>
<dbReference type="STRING" id="644295.Metev_2162"/>
<organism evidence="6 7">
    <name type="scientific">Methanohalobium evestigatum (strain ATCC BAA-1072 / DSM 3721 / NBRC 107634 / OCM 161 / Z-7303)</name>
    <dbReference type="NCBI Taxonomy" id="644295"/>
    <lineage>
        <taxon>Archaea</taxon>
        <taxon>Methanobacteriati</taxon>
        <taxon>Methanobacteriota</taxon>
        <taxon>Stenosarchaea group</taxon>
        <taxon>Methanomicrobia</taxon>
        <taxon>Methanosarcinales</taxon>
        <taxon>Methanosarcinaceae</taxon>
        <taxon>Methanohalobium</taxon>
    </lineage>
</organism>
<dbReference type="PANTHER" id="PTHR43306">
    <property type="entry name" value="7,8-DIHYDRO-6-HYDROXYMETHYLPTERIN DIMETHYLTRANSFERASE"/>
    <property type="match status" value="1"/>
</dbReference>
<dbReference type="EMBL" id="CP002069">
    <property type="protein sequence ID" value="ADI74988.1"/>
    <property type="molecule type" value="Genomic_DNA"/>
</dbReference>
<evidence type="ECO:0000256" key="2">
    <source>
        <dbReference type="ARBA" id="ARBA00022723"/>
    </source>
</evidence>
<evidence type="ECO:0000313" key="6">
    <source>
        <dbReference type="EMBL" id="ADI74988.1"/>
    </source>
</evidence>
<dbReference type="InterPro" id="IPR007197">
    <property type="entry name" value="rSAM"/>
</dbReference>
<name>D7EAI9_METEZ</name>
<dbReference type="GO" id="GO:0051539">
    <property type="term" value="F:4 iron, 4 sulfur cluster binding"/>
    <property type="evidence" value="ECO:0007669"/>
    <property type="project" value="InterPro"/>
</dbReference>
<dbReference type="SFLD" id="SFLDF00385">
    <property type="entry name" value="7_8-dihydro-6-hydroxymethylpte"/>
    <property type="match status" value="1"/>
</dbReference>
<dbReference type="InterPro" id="IPR034474">
    <property type="entry name" value="Methyltransferase_Class_D"/>
</dbReference>
<dbReference type="PANTHER" id="PTHR43306:SF1">
    <property type="entry name" value="7,8-DIHYDRO-6-HYDROXYMETHYLPTERIN DIMETHYLTRANSFERASE"/>
    <property type="match status" value="1"/>
</dbReference>
<dbReference type="SFLD" id="SFLDS00029">
    <property type="entry name" value="Radical_SAM"/>
    <property type="match status" value="1"/>
</dbReference>
<accession>D7EAI9</accession>
<keyword evidence="1" id="KW-0949">S-adenosyl-L-methionine</keyword>
<dbReference type="CDD" id="cd01335">
    <property type="entry name" value="Radical_SAM"/>
    <property type="match status" value="1"/>
</dbReference>
<dbReference type="GO" id="GO:0046872">
    <property type="term" value="F:metal ion binding"/>
    <property type="evidence" value="ECO:0007669"/>
    <property type="project" value="UniProtKB-KW"/>
</dbReference>
<evidence type="ECO:0000259" key="5">
    <source>
        <dbReference type="PROSITE" id="PS51918"/>
    </source>
</evidence>
<dbReference type="RefSeq" id="WP_013195553.1">
    <property type="nucleotide sequence ID" value="NC_014253.1"/>
</dbReference>
<dbReference type="InterPro" id="IPR058240">
    <property type="entry name" value="rSAM_sf"/>
</dbReference>
<dbReference type="SFLD" id="SFLDG01067">
    <property type="entry name" value="SPASM/twitch_domain_containing"/>
    <property type="match status" value="1"/>
</dbReference>
<keyword evidence="7" id="KW-1185">Reference proteome</keyword>
<dbReference type="Pfam" id="PF04055">
    <property type="entry name" value="Radical_SAM"/>
    <property type="match status" value="1"/>
</dbReference>
<dbReference type="Pfam" id="PF23545">
    <property type="entry name" value="Zn_ribbon_HMPTM"/>
    <property type="match status" value="1"/>
</dbReference>
<feature type="domain" description="Radical SAM core" evidence="5">
    <location>
        <begin position="84"/>
        <end position="306"/>
    </location>
</feature>
<proteinExistence type="predicted"/>
<sequence>MKHTKSLCPECCDLIDAAIYEEDGKIMIDKECDEHGYFKDVYWSDAELYKKFDNVNRVGEGVTNPMTTEGYQCPQDCGLCSTHKTNTILANIDLTNRCNLNCPICFANAKERGYIYEPSFEQIRDMLQMLRNEEPTPCYAVQFSGGEPTVRDDLPDIIAMARDMGFIQIQIATNGIRLAKDVEFTRKLKEAGLHTLYLQFDGVTEEPYKMVRGFNALPMKQQVVENCREVGIKSITLVPTLAKGVNDHQIGDMIRFASQNLDVIKGINFQPISFTGRINREEREQKRITIPDLFKLTEEQTDGEIPKDSWYPVPFVVPVSRFIAAIRNENIPALTCHQHCGAGTYVYVEDGKFIPITNFIDVKGLMNFLDEVTDEFYERGANKSAKVRALAKVARRVPSFIDSDKSPSSVNVTKLIVNVLVRGASEATKEFHRNTLFLGCMHFQDNYNFDIERIQRCGVHYATPDGRAIPFCTYNTLHREEVESKFSRPYEVAKAKSQ</sequence>
<dbReference type="KEGG" id="mev:Metev_2162"/>
<evidence type="ECO:0000256" key="1">
    <source>
        <dbReference type="ARBA" id="ARBA00022691"/>
    </source>
</evidence>
<dbReference type="GeneID" id="9347823"/>
<dbReference type="HOGENOM" id="CLU_023791_0_0_2"/>
<dbReference type="InterPro" id="IPR056488">
    <property type="entry name" value="Zn_ribbon_HMPTM"/>
</dbReference>
<dbReference type="GO" id="GO:0008168">
    <property type="term" value="F:methyltransferase activity"/>
    <property type="evidence" value="ECO:0007669"/>
    <property type="project" value="InterPro"/>
</dbReference>
<evidence type="ECO:0000313" key="7">
    <source>
        <dbReference type="Proteomes" id="UP000000391"/>
    </source>
</evidence>